<evidence type="ECO:0000256" key="1">
    <source>
        <dbReference type="ARBA" id="ARBA00022679"/>
    </source>
</evidence>
<dbReference type="Pfam" id="PF07730">
    <property type="entry name" value="HisKA_3"/>
    <property type="match status" value="1"/>
</dbReference>
<keyword evidence="1" id="KW-0808">Transferase</keyword>
<keyword evidence="4" id="KW-0472">Membrane</keyword>
<gene>
    <name evidence="6" type="ORF">PSN13_06825</name>
</gene>
<dbReference type="Gene3D" id="3.30.565.10">
    <property type="entry name" value="Histidine kinase-like ATPase, C-terminal domain"/>
    <property type="match status" value="1"/>
</dbReference>
<evidence type="ECO:0000256" key="3">
    <source>
        <dbReference type="ARBA" id="ARBA00023012"/>
    </source>
</evidence>
<keyword evidence="3" id="KW-0902">Two-component regulatory system</keyword>
<feature type="transmembrane region" description="Helical" evidence="4">
    <location>
        <begin position="88"/>
        <end position="107"/>
    </location>
</feature>
<dbReference type="EMBL" id="PYAG01000041">
    <property type="protein sequence ID" value="RAO26795.1"/>
    <property type="molecule type" value="Genomic_DNA"/>
</dbReference>
<dbReference type="Proteomes" id="UP000249419">
    <property type="component" value="Unassembled WGS sequence"/>
</dbReference>
<keyword evidence="2 6" id="KW-0418">Kinase</keyword>
<feature type="domain" description="Signal transduction histidine kinase subgroup 3 dimerisation and phosphoacceptor" evidence="5">
    <location>
        <begin position="199"/>
        <end position="264"/>
    </location>
</feature>
<feature type="transmembrane region" description="Helical" evidence="4">
    <location>
        <begin position="158"/>
        <end position="178"/>
    </location>
</feature>
<name>A0A328NHZ7_9ACTN</name>
<accession>A0A328NHZ7</accession>
<reference evidence="6 7" key="1">
    <citation type="submission" date="2018-03" db="EMBL/GenBank/DDBJ databases">
        <title>Defining the species Micromonospora saelicesensis and Micromonospora noduli under the framework of genomics.</title>
        <authorList>
            <person name="Riesco R."/>
            <person name="Trujillo M.E."/>
        </authorList>
    </citation>
    <scope>NUCLEOTIDE SEQUENCE [LARGE SCALE GENOMIC DNA]</scope>
    <source>
        <strain evidence="6 7">PSN13</strain>
    </source>
</reference>
<feature type="transmembrane region" description="Helical" evidence="4">
    <location>
        <begin position="59"/>
        <end position="81"/>
    </location>
</feature>
<dbReference type="InterPro" id="IPR011712">
    <property type="entry name" value="Sig_transdc_His_kin_sub3_dim/P"/>
</dbReference>
<evidence type="ECO:0000313" key="6">
    <source>
        <dbReference type="EMBL" id="RAO26795.1"/>
    </source>
</evidence>
<organism evidence="6 7">
    <name type="scientific">Micromonospora saelicesensis</name>
    <dbReference type="NCBI Taxonomy" id="285676"/>
    <lineage>
        <taxon>Bacteria</taxon>
        <taxon>Bacillati</taxon>
        <taxon>Actinomycetota</taxon>
        <taxon>Actinomycetes</taxon>
        <taxon>Micromonosporales</taxon>
        <taxon>Micromonosporaceae</taxon>
        <taxon>Micromonospora</taxon>
    </lineage>
</organism>
<keyword evidence="4" id="KW-0812">Transmembrane</keyword>
<dbReference type="SUPFAM" id="SSF55874">
    <property type="entry name" value="ATPase domain of HSP90 chaperone/DNA topoisomerase II/histidine kinase"/>
    <property type="match status" value="1"/>
</dbReference>
<proteinExistence type="predicted"/>
<keyword evidence="4" id="KW-1133">Transmembrane helix</keyword>
<comment type="caution">
    <text evidence="6">The sequence shown here is derived from an EMBL/GenBank/DDBJ whole genome shotgun (WGS) entry which is preliminary data.</text>
</comment>
<dbReference type="InterPro" id="IPR036890">
    <property type="entry name" value="HATPase_C_sf"/>
</dbReference>
<dbReference type="InterPro" id="IPR050482">
    <property type="entry name" value="Sensor_HK_TwoCompSys"/>
</dbReference>
<evidence type="ECO:0000256" key="4">
    <source>
        <dbReference type="SAM" id="Phobius"/>
    </source>
</evidence>
<feature type="transmembrane region" description="Helical" evidence="4">
    <location>
        <begin position="26"/>
        <end position="47"/>
    </location>
</feature>
<evidence type="ECO:0000313" key="7">
    <source>
        <dbReference type="Proteomes" id="UP000249419"/>
    </source>
</evidence>
<protein>
    <submittedName>
        <fullName evidence="6">Histidine kinase</fullName>
    </submittedName>
</protein>
<sequence>MPGAADLPGPVETAASVDRSRRRRGVVLVLAHTLWLWLLLPPATAIVRGQVHPVTVAAVGLALFALLYLALVAVPVAGLAVRPALHHAGLALLALLGVALAAAYAGASEGWLALLMYVCSAGAVGLVQVGWGFGWVGGSVVAVLVIGGARRLPADNTAQIALITLLAGAMTLAFARVARLVDELRRTQRELARTVVERERLRFAKDLHDLLGHTLSLVVVKAEVVRRLAPTDPQRATVEAADIERIGRTALAEVREAVTGYREHSFSRELDNARTVLADVGITVAVRTAGQLDVETDDVFAWVLREGVTNVLRHSRASRCDIEVDTDAGGSMLTVRDNGVGGRPTFGNGLRGLTERLEQAGGTLEVGPARGGGLLLTVRVSTSRIARVTG</sequence>
<dbReference type="GO" id="GO:0046983">
    <property type="term" value="F:protein dimerization activity"/>
    <property type="evidence" value="ECO:0007669"/>
    <property type="project" value="InterPro"/>
</dbReference>
<dbReference type="AlphaFoldDB" id="A0A328NHZ7"/>
<dbReference type="Gene3D" id="1.20.5.1930">
    <property type="match status" value="1"/>
</dbReference>
<evidence type="ECO:0000256" key="2">
    <source>
        <dbReference type="ARBA" id="ARBA00022777"/>
    </source>
</evidence>
<dbReference type="RefSeq" id="WP_112679060.1">
    <property type="nucleotide sequence ID" value="NZ_PYAG01000041.1"/>
</dbReference>
<dbReference type="PANTHER" id="PTHR24421:SF63">
    <property type="entry name" value="SENSOR HISTIDINE KINASE DESK"/>
    <property type="match status" value="1"/>
</dbReference>
<feature type="transmembrane region" description="Helical" evidence="4">
    <location>
        <begin position="113"/>
        <end position="146"/>
    </location>
</feature>
<dbReference type="CDD" id="cd16917">
    <property type="entry name" value="HATPase_UhpB-NarQ-NarX-like"/>
    <property type="match status" value="1"/>
</dbReference>
<evidence type="ECO:0000259" key="5">
    <source>
        <dbReference type="Pfam" id="PF07730"/>
    </source>
</evidence>
<dbReference type="GO" id="GO:0016020">
    <property type="term" value="C:membrane"/>
    <property type="evidence" value="ECO:0007669"/>
    <property type="project" value="InterPro"/>
</dbReference>
<dbReference type="GO" id="GO:0000155">
    <property type="term" value="F:phosphorelay sensor kinase activity"/>
    <property type="evidence" value="ECO:0007669"/>
    <property type="project" value="InterPro"/>
</dbReference>
<dbReference type="PANTHER" id="PTHR24421">
    <property type="entry name" value="NITRATE/NITRITE SENSOR PROTEIN NARX-RELATED"/>
    <property type="match status" value="1"/>
</dbReference>